<dbReference type="Proteomes" id="UP000238157">
    <property type="component" value="Unassembled WGS sequence"/>
</dbReference>
<evidence type="ECO:0000313" key="2">
    <source>
        <dbReference type="Proteomes" id="UP000238157"/>
    </source>
</evidence>
<organism evidence="1 2">
    <name type="scientific">Mongoliibacter ruber</name>
    <dbReference type="NCBI Taxonomy" id="1750599"/>
    <lineage>
        <taxon>Bacteria</taxon>
        <taxon>Pseudomonadati</taxon>
        <taxon>Bacteroidota</taxon>
        <taxon>Cytophagia</taxon>
        <taxon>Cytophagales</taxon>
        <taxon>Cyclobacteriaceae</taxon>
        <taxon>Mongoliibacter</taxon>
    </lineage>
</organism>
<evidence type="ECO:0000313" key="1">
    <source>
        <dbReference type="EMBL" id="PRY88604.1"/>
    </source>
</evidence>
<proteinExistence type="predicted"/>
<dbReference type="EMBL" id="PVTR01000004">
    <property type="protein sequence ID" value="PRY88604.1"/>
    <property type="molecule type" value="Genomic_DNA"/>
</dbReference>
<dbReference type="AlphaFoldDB" id="A0A2T0WQ00"/>
<comment type="caution">
    <text evidence="1">The sequence shown here is derived from an EMBL/GenBank/DDBJ whole genome shotgun (WGS) entry which is preliminary data.</text>
</comment>
<name>A0A2T0WQ00_9BACT</name>
<accession>A0A2T0WQ00</accession>
<gene>
    <name evidence="1" type="ORF">CLW00_104255</name>
</gene>
<evidence type="ECO:0008006" key="3">
    <source>
        <dbReference type="Google" id="ProtNLM"/>
    </source>
</evidence>
<protein>
    <recommendedName>
        <fullName evidence="3">Baseplate J-like protein</fullName>
    </recommendedName>
</protein>
<dbReference type="OrthoDB" id="9762853at2"/>
<sequence length="1241" mass="143382">MDKASLNPLDERYFLPDERRLSDFLKFVNRISKKVNFIDENLNPNGDWFDFFISDELFLLAEIGSFDLKFIEQERTKILLKFENSDNQDEKKSLITQLFAQIKTMLKTIDEWYLISSKFNKQRQSTPLELELVAAITYRCKDVYGQLLFINEELINSTEKYDFGLSSDDFHSLWNVDLDPKKYSSLAFGSDLVNPDYLYKQLLLLHRPVFKTLINLIDRSGQLIRDNLQNKEDHEPHIGLILAFFNLFQKLQGELNEIPVRLLNFYYKDVLGQNLKPQEPDTILCYVNLDPDYQEVVIPKNTVILAGQNIDGQDVKYAVNEKVKVSDVNLAGIYTFFVSRNKLIDPGTTFETINGIYSKYIEPNLDKTVFTALGEEQRFLSDENRTMDDVYLGFIISSPTLKLKGGSRKVLISFTFLGESFQYFLTMLISVAKVNKSTPEEVFYQIFSDSLDLKYTSTKGWQNIEQFEVIAPQEWNENGFKISFELGPAMPEFNGYKEDLHKDKIDLFHPALKVLLNNKSVFHPYSFLQFLEIEQINIEVEVSQLKKLTLHSSYGPLDQSIPFDLLGPSPKVGSYLLVGSDEVFSKDLDELKVGWTFHGLPEGEDMESYFSGYPFGIKNDSFKLQIQALSDFRYIPTQNQNAIITNLFSYEKDGLNRFQVIDNIDLSQLRIQPDYNLGIEEDFELSLDGQTGFLKLELVSPSIGFGFDVYTDVYNKSVTMSTNQQIEKPTSGFSFDVPKEPFSPMAKDIFIDYKASSKINFLGTKSFANQKEKSENFIQVHPFGKKYLFKENLVFDNGFLPFFELQGALFLGIEARQFPQELSILFDIGKNEKWYHGDIPKLDWFYLSTDEWKPFRVDDLLFDTTYGLTRSGIISFKSPKDINLDNLLMPKTCYWICCRTKENAELASMISGIHLNAFSATALLENNTLHEPVLPKFSVESFENNIPGILDLIQPIDSRGGKAPENQMAFFRRVSESIKHKFRAVTSFDIEKILLNEFSWLGLVRVFGSFGNEQYVKPGTIFIVGIPEISNKENFYLPRLNPGQIKEMEYFLEKYANPFMTFKVINPQYEYLLIKGKIKFHTDDIGMTFRLLYDELLASICPWFYGDLSDAFLNRETKKSEILNLIISRPYVNFFTGFSIAHIYQKEDMGYVFLDGNKLEDGMDKVNIGKPWSILVPYQLKNIEIVEDGDYKPSEPFDLRDFIMGENLIVTSDYVDTYKVETKSEEIAKENEDDFHITIDL</sequence>
<reference evidence="1 2" key="1">
    <citation type="submission" date="2018-03" db="EMBL/GenBank/DDBJ databases">
        <title>Genomic Encyclopedia of Archaeal and Bacterial Type Strains, Phase II (KMG-II): from individual species to whole genera.</title>
        <authorList>
            <person name="Goeker M."/>
        </authorList>
    </citation>
    <scope>NUCLEOTIDE SEQUENCE [LARGE SCALE GENOMIC DNA]</scope>
    <source>
        <strain evidence="1 2">DSM 27929</strain>
    </source>
</reference>
<keyword evidence="2" id="KW-1185">Reference proteome</keyword>
<dbReference type="RefSeq" id="WP_106133323.1">
    <property type="nucleotide sequence ID" value="NZ_PVTR01000004.1"/>
</dbReference>